<dbReference type="GO" id="GO:0005737">
    <property type="term" value="C:cytoplasm"/>
    <property type="evidence" value="ECO:0007669"/>
    <property type="project" value="UniProtKB-SubCell"/>
</dbReference>
<evidence type="ECO:0000256" key="6">
    <source>
        <dbReference type="ARBA" id="ARBA00022840"/>
    </source>
</evidence>
<evidence type="ECO:0000256" key="3">
    <source>
        <dbReference type="ARBA" id="ARBA00022679"/>
    </source>
</evidence>
<organism evidence="10 11">
    <name type="scientific">Pantoea conspicua</name>
    <dbReference type="NCBI Taxonomy" id="472705"/>
    <lineage>
        <taxon>Bacteria</taxon>
        <taxon>Pseudomonadati</taxon>
        <taxon>Pseudomonadota</taxon>
        <taxon>Gammaproteobacteria</taxon>
        <taxon>Enterobacterales</taxon>
        <taxon>Erwiniaceae</taxon>
        <taxon>Pantoea</taxon>
    </lineage>
</organism>
<dbReference type="NCBIfam" id="TIGR00152">
    <property type="entry name" value="dephospho-CoA kinase"/>
    <property type="match status" value="1"/>
</dbReference>
<dbReference type="HAMAP" id="MF_00376">
    <property type="entry name" value="Dephospho_CoA_kinase"/>
    <property type="match status" value="1"/>
</dbReference>
<dbReference type="GO" id="GO:0015937">
    <property type="term" value="P:coenzyme A biosynthetic process"/>
    <property type="evidence" value="ECO:0007669"/>
    <property type="project" value="UniProtKB-UniRule"/>
</dbReference>
<keyword evidence="4 8" id="KW-0547">Nucleotide-binding</keyword>
<evidence type="ECO:0000256" key="1">
    <source>
        <dbReference type="ARBA" id="ARBA00009018"/>
    </source>
</evidence>
<dbReference type="EC" id="2.7.1.24" evidence="8 9"/>
<keyword evidence="11" id="KW-1185">Reference proteome</keyword>
<sequence>MGNRPYTIALTGGIGSGKSSIARQFAAFGVNIIDADLIAREVVEPGTPALQAIAARYGAAILTEQGSLDRARLRDIIFQTPEEKNWLNALLHPLINARTQQLIAEASSPYVLWVVPLLVENQLQHQADRVLVIDVDEATQIARTRQRDQISLAQAQRILAAQATRQQRLACADDIIDNSGEPEDALPQVAELHQRYLRLAATQQD</sequence>
<evidence type="ECO:0000256" key="5">
    <source>
        <dbReference type="ARBA" id="ARBA00022777"/>
    </source>
</evidence>
<dbReference type="SUPFAM" id="SSF52540">
    <property type="entry name" value="P-loop containing nucleoside triphosphate hydrolases"/>
    <property type="match status" value="1"/>
</dbReference>
<evidence type="ECO:0000256" key="4">
    <source>
        <dbReference type="ARBA" id="ARBA00022741"/>
    </source>
</evidence>
<dbReference type="CDD" id="cd02022">
    <property type="entry name" value="DPCK"/>
    <property type="match status" value="1"/>
</dbReference>
<proteinExistence type="inferred from homology"/>
<keyword evidence="3 8" id="KW-0808">Transferase</keyword>
<dbReference type="Gene3D" id="3.40.50.300">
    <property type="entry name" value="P-loop containing nucleotide triphosphate hydrolases"/>
    <property type="match status" value="1"/>
</dbReference>
<dbReference type="GO" id="GO:0005524">
    <property type="term" value="F:ATP binding"/>
    <property type="evidence" value="ECO:0007669"/>
    <property type="project" value="UniProtKB-UniRule"/>
</dbReference>
<evidence type="ECO:0000313" key="10">
    <source>
        <dbReference type="EMBL" id="ORM55741.1"/>
    </source>
</evidence>
<evidence type="ECO:0000256" key="7">
    <source>
        <dbReference type="ARBA" id="ARBA00022993"/>
    </source>
</evidence>
<dbReference type="Pfam" id="PF01121">
    <property type="entry name" value="CoaE"/>
    <property type="match status" value="1"/>
</dbReference>
<dbReference type="UniPathway" id="UPA00241">
    <property type="reaction ID" value="UER00356"/>
</dbReference>
<dbReference type="STRING" id="472705.GCA_001743465_02216"/>
<keyword evidence="7 8" id="KW-0173">Coenzyme A biosynthesis</keyword>
<comment type="function">
    <text evidence="8">Catalyzes the phosphorylation of the 3'-hydroxyl group of dephosphocoenzyme A to form coenzyme A.</text>
</comment>
<comment type="caution">
    <text evidence="10">The sequence shown here is derived from an EMBL/GenBank/DDBJ whole genome shotgun (WGS) entry which is preliminary data.</text>
</comment>
<dbReference type="GO" id="GO:0004140">
    <property type="term" value="F:dephospho-CoA kinase activity"/>
    <property type="evidence" value="ECO:0007669"/>
    <property type="project" value="UniProtKB-UniRule"/>
</dbReference>
<dbReference type="InterPro" id="IPR027417">
    <property type="entry name" value="P-loop_NTPase"/>
</dbReference>
<name>A0A1X1C294_9GAMM</name>
<dbReference type="PROSITE" id="PS51219">
    <property type="entry name" value="DPCK"/>
    <property type="match status" value="1"/>
</dbReference>
<reference evidence="10 11" key="1">
    <citation type="journal article" date="2017" name="Antonie Van Leeuwenhoek">
        <title>Phylogenomic resolution of the bacterial genus Pantoea and its relationship with Erwinia and Tatumella.</title>
        <authorList>
            <person name="Palmer M."/>
            <person name="Steenkamp E.T."/>
            <person name="Coetzee M.P."/>
            <person name="Chan W.Y."/>
            <person name="van Zyl E."/>
            <person name="De Maayer P."/>
            <person name="Coutinho T.A."/>
            <person name="Blom J."/>
            <person name="Smits T.H."/>
            <person name="Duffy B."/>
            <person name="Venter S.N."/>
        </authorList>
    </citation>
    <scope>NUCLEOTIDE SEQUENCE [LARGE SCALE GENOMIC DNA]</scope>
    <source>
        <strain evidence="10 11">LMG 24534</strain>
    </source>
</reference>
<dbReference type="OrthoDB" id="9812943at2"/>
<keyword evidence="2 8" id="KW-0963">Cytoplasm</keyword>
<evidence type="ECO:0000256" key="2">
    <source>
        <dbReference type="ARBA" id="ARBA00022490"/>
    </source>
</evidence>
<dbReference type="AlphaFoldDB" id="A0A1X1C294"/>
<feature type="binding site" evidence="8">
    <location>
        <begin position="15"/>
        <end position="20"/>
    </location>
    <ligand>
        <name>ATP</name>
        <dbReference type="ChEBI" id="CHEBI:30616"/>
    </ligand>
</feature>
<comment type="subcellular location">
    <subcellularLocation>
        <location evidence="8">Cytoplasm</location>
    </subcellularLocation>
</comment>
<protein>
    <recommendedName>
        <fullName evidence="8 9">Dephospho-CoA kinase</fullName>
        <ecNumber evidence="8 9">2.7.1.24</ecNumber>
    </recommendedName>
    <alternativeName>
        <fullName evidence="8">Dephosphocoenzyme A kinase</fullName>
    </alternativeName>
</protein>
<dbReference type="PANTHER" id="PTHR10695:SF46">
    <property type="entry name" value="BIFUNCTIONAL COENZYME A SYNTHASE-RELATED"/>
    <property type="match status" value="1"/>
</dbReference>
<dbReference type="FunFam" id="3.40.50.300:FF:000518">
    <property type="entry name" value="Dephospho-CoA kinase"/>
    <property type="match status" value="1"/>
</dbReference>
<keyword evidence="5 8" id="KW-0418">Kinase</keyword>
<dbReference type="PANTHER" id="PTHR10695">
    <property type="entry name" value="DEPHOSPHO-COA KINASE-RELATED"/>
    <property type="match status" value="1"/>
</dbReference>
<dbReference type="Proteomes" id="UP000193933">
    <property type="component" value="Unassembled WGS sequence"/>
</dbReference>
<dbReference type="EMBL" id="MLFN01000002">
    <property type="protein sequence ID" value="ORM55741.1"/>
    <property type="molecule type" value="Genomic_DNA"/>
</dbReference>
<dbReference type="InterPro" id="IPR001977">
    <property type="entry name" value="Depp_CoAkinase"/>
</dbReference>
<keyword evidence="6 8" id="KW-0067">ATP-binding</keyword>
<evidence type="ECO:0000256" key="8">
    <source>
        <dbReference type="HAMAP-Rule" id="MF_00376"/>
    </source>
</evidence>
<gene>
    <name evidence="8" type="primary">coaE</name>
    <name evidence="10" type="ORF">HA41_01485</name>
</gene>
<comment type="pathway">
    <text evidence="8">Cofactor biosynthesis; coenzyme A biosynthesis; CoA from (R)-pantothenate: step 5/5.</text>
</comment>
<evidence type="ECO:0000313" key="11">
    <source>
        <dbReference type="Proteomes" id="UP000193933"/>
    </source>
</evidence>
<accession>A0A1X1C294</accession>
<dbReference type="RefSeq" id="WP_094119274.1">
    <property type="nucleotide sequence ID" value="NZ_MLFN01000002.1"/>
</dbReference>
<evidence type="ECO:0000256" key="9">
    <source>
        <dbReference type="NCBIfam" id="TIGR00152"/>
    </source>
</evidence>
<comment type="catalytic activity">
    <reaction evidence="8">
        <text>3'-dephospho-CoA + ATP = ADP + CoA + H(+)</text>
        <dbReference type="Rhea" id="RHEA:18245"/>
        <dbReference type="ChEBI" id="CHEBI:15378"/>
        <dbReference type="ChEBI" id="CHEBI:30616"/>
        <dbReference type="ChEBI" id="CHEBI:57287"/>
        <dbReference type="ChEBI" id="CHEBI:57328"/>
        <dbReference type="ChEBI" id="CHEBI:456216"/>
        <dbReference type="EC" id="2.7.1.24"/>
    </reaction>
</comment>
<comment type="similarity">
    <text evidence="1 8">Belongs to the CoaE family.</text>
</comment>